<protein>
    <submittedName>
        <fullName evidence="2">ROK family protein</fullName>
    </submittedName>
</protein>
<name>A0AB33KCW3_9ACTN</name>
<dbReference type="InterPro" id="IPR043129">
    <property type="entry name" value="ATPase_NBD"/>
</dbReference>
<reference evidence="2" key="1">
    <citation type="submission" date="2024-07" db="EMBL/GenBank/DDBJ databases">
        <title>Complete genome sequences of cellulolytic bacteria, Kitasatospora sp. CMC57 and Streptomyces sp. CMC78, isolated from Japanese agricultural soil.</title>
        <authorList>
            <person name="Hashimoto T."/>
            <person name="Ito M."/>
            <person name="Iwamoto M."/>
            <person name="Fukahori D."/>
            <person name="Shoda T."/>
            <person name="Sakoda M."/>
            <person name="Morohoshi T."/>
            <person name="Mitsuboshi M."/>
            <person name="Nishizawa T."/>
        </authorList>
    </citation>
    <scope>NUCLEOTIDE SEQUENCE</scope>
    <source>
        <strain evidence="2">CMC78</strain>
    </source>
</reference>
<proteinExistence type="inferred from homology"/>
<accession>A0AB33KCW3</accession>
<evidence type="ECO:0000313" key="2">
    <source>
        <dbReference type="EMBL" id="BFP52502.1"/>
    </source>
</evidence>
<dbReference type="AlphaFoldDB" id="A0AB33KCW3"/>
<dbReference type="KEGG" id="stcm:SCMC78_23090"/>
<dbReference type="RefSeq" id="WP_319598739.1">
    <property type="nucleotide sequence ID" value="NZ_AP035884.1"/>
</dbReference>
<dbReference type="EMBL" id="AP035884">
    <property type="protein sequence ID" value="BFP52502.1"/>
    <property type="molecule type" value="Genomic_DNA"/>
</dbReference>
<dbReference type="Pfam" id="PF00480">
    <property type="entry name" value="ROK"/>
    <property type="match status" value="1"/>
</dbReference>
<dbReference type="PANTHER" id="PTHR18964:SF169">
    <property type="entry name" value="N-ACETYLMANNOSAMINE KINASE"/>
    <property type="match status" value="1"/>
</dbReference>
<gene>
    <name evidence="2" type="ORF">SCMC78_23090</name>
</gene>
<dbReference type="Gene3D" id="3.30.420.40">
    <property type="match status" value="2"/>
</dbReference>
<sequence length="350" mass="35891">MDPEPAYVVADLGGTTLRTARFSPATGELSATDRIGVDGLARAPRASVEVLQQRVVGQLTGALARFLDSPAGRGVTAVGLAFAGPVTSEGAVTGAPTVWGEGGAPLRLGAVLEGKLGLPVLIANDMSAAAYRYADGPGREDFCLITVSSGIGNKVFRGGEILIDRDGHGGELGHWRVDFAPDAPLCDCGGRGHLGAVASGRGMRAAARRAAEKSPDAYRSSVLARLAGPDPEDISNENLAAAIRQGDPFAADVLAGGLRPLASAIGSVFASIGIRRYIIIGGFALAVGEPYLEALRDEVAAVGCFGLSAREAREMITLGRPDDDHGLIGMGRMLDARLGPQAGENVPCVS</sequence>
<dbReference type="SUPFAM" id="SSF53067">
    <property type="entry name" value="Actin-like ATPase domain"/>
    <property type="match status" value="1"/>
</dbReference>
<evidence type="ECO:0000256" key="1">
    <source>
        <dbReference type="ARBA" id="ARBA00006479"/>
    </source>
</evidence>
<comment type="similarity">
    <text evidence="1">Belongs to the ROK (NagC/XylR) family.</text>
</comment>
<organism evidence="2">
    <name type="scientific">Streptomyces sp. CMC78</name>
    <dbReference type="NCBI Taxonomy" id="3231512"/>
    <lineage>
        <taxon>Bacteria</taxon>
        <taxon>Bacillati</taxon>
        <taxon>Actinomycetota</taxon>
        <taxon>Actinomycetes</taxon>
        <taxon>Kitasatosporales</taxon>
        <taxon>Streptomycetaceae</taxon>
        <taxon>Streptomyces</taxon>
    </lineage>
</organism>
<dbReference type="PANTHER" id="PTHR18964">
    <property type="entry name" value="ROK (REPRESSOR, ORF, KINASE) FAMILY"/>
    <property type="match status" value="1"/>
</dbReference>
<dbReference type="InterPro" id="IPR000600">
    <property type="entry name" value="ROK"/>
</dbReference>